<keyword evidence="2" id="KW-0479">Metal-binding</keyword>
<dbReference type="EMBL" id="JBHLWO010000002">
    <property type="protein sequence ID" value="MFC0319499.1"/>
    <property type="molecule type" value="Genomic_DNA"/>
</dbReference>
<evidence type="ECO:0000313" key="6">
    <source>
        <dbReference type="EMBL" id="MFC0319499.1"/>
    </source>
</evidence>
<name>A0ABV6HLM7_9SPHI</name>
<feature type="domain" description="Alcohol dehydrogenase-like N-terminal" evidence="5">
    <location>
        <begin position="25"/>
        <end position="88"/>
    </location>
</feature>
<dbReference type="SUPFAM" id="SSF50129">
    <property type="entry name" value="GroES-like"/>
    <property type="match status" value="1"/>
</dbReference>
<proteinExistence type="predicted"/>
<protein>
    <submittedName>
        <fullName evidence="6">Alcohol dehydrogenase catalytic domain-containing protein</fullName>
    </submittedName>
</protein>
<evidence type="ECO:0000256" key="1">
    <source>
        <dbReference type="ARBA" id="ARBA00001947"/>
    </source>
</evidence>
<evidence type="ECO:0000259" key="5">
    <source>
        <dbReference type="Pfam" id="PF08240"/>
    </source>
</evidence>
<evidence type="ECO:0000256" key="2">
    <source>
        <dbReference type="ARBA" id="ARBA00022723"/>
    </source>
</evidence>
<dbReference type="InterPro" id="IPR011032">
    <property type="entry name" value="GroES-like_sf"/>
</dbReference>
<comment type="cofactor">
    <cofactor evidence="1">
        <name>Zn(2+)</name>
        <dbReference type="ChEBI" id="CHEBI:29105"/>
    </cofactor>
</comment>
<reference evidence="6 7" key="1">
    <citation type="submission" date="2024-09" db="EMBL/GenBank/DDBJ databases">
        <authorList>
            <person name="Sun Q."/>
            <person name="Mori K."/>
        </authorList>
    </citation>
    <scope>NUCLEOTIDE SEQUENCE [LARGE SCALE GENOMIC DNA]</scope>
    <source>
        <strain evidence="6 7">CCM 7765</strain>
    </source>
</reference>
<evidence type="ECO:0000313" key="7">
    <source>
        <dbReference type="Proteomes" id="UP001589774"/>
    </source>
</evidence>
<sequence>MKALCWNGVRDLKVERIPDPTIVNPKDAIVKVTMSSVCGSDLHLINGFVPSMKAGDVIGHEFIGEIVAIGKEVKGLQVGDRVVPGGGCFCYRLWRVPLL</sequence>
<dbReference type="InterPro" id="IPR002328">
    <property type="entry name" value="ADH_Zn_CS"/>
</dbReference>
<evidence type="ECO:0000256" key="3">
    <source>
        <dbReference type="ARBA" id="ARBA00022833"/>
    </source>
</evidence>
<evidence type="ECO:0000256" key="4">
    <source>
        <dbReference type="ARBA" id="ARBA00023002"/>
    </source>
</evidence>
<keyword evidence="3" id="KW-0862">Zinc</keyword>
<accession>A0ABV6HLM7</accession>
<comment type="caution">
    <text evidence="6">The sequence shown here is derived from an EMBL/GenBank/DDBJ whole genome shotgun (WGS) entry which is preliminary data.</text>
</comment>
<gene>
    <name evidence="6" type="ORF">ACFFI0_14355</name>
</gene>
<keyword evidence="4" id="KW-0560">Oxidoreductase</keyword>
<dbReference type="Gene3D" id="3.90.180.10">
    <property type="entry name" value="Medium-chain alcohol dehydrogenases, catalytic domain"/>
    <property type="match status" value="1"/>
</dbReference>
<dbReference type="PANTHER" id="PTHR42813">
    <property type="entry name" value="ZINC-TYPE ALCOHOL DEHYDROGENASE-LIKE"/>
    <property type="match status" value="1"/>
</dbReference>
<dbReference type="Pfam" id="PF08240">
    <property type="entry name" value="ADH_N"/>
    <property type="match status" value="1"/>
</dbReference>
<dbReference type="RefSeq" id="WP_246860293.1">
    <property type="nucleotide sequence ID" value="NZ_JBHLWO010000002.1"/>
</dbReference>
<dbReference type="InterPro" id="IPR013154">
    <property type="entry name" value="ADH-like_N"/>
</dbReference>
<dbReference type="PROSITE" id="PS00059">
    <property type="entry name" value="ADH_ZINC"/>
    <property type="match status" value="1"/>
</dbReference>
<dbReference type="PANTHER" id="PTHR42813:SF2">
    <property type="entry name" value="DEHYDROGENASE, ZINC-CONTAINING, PUTATIVE (AFU_ORTHOLOGUE AFUA_2G02810)-RELATED"/>
    <property type="match status" value="1"/>
</dbReference>
<keyword evidence="7" id="KW-1185">Reference proteome</keyword>
<organism evidence="6 7">
    <name type="scientific">Olivibacter oleidegradans</name>
    <dbReference type="NCBI Taxonomy" id="760123"/>
    <lineage>
        <taxon>Bacteria</taxon>
        <taxon>Pseudomonadati</taxon>
        <taxon>Bacteroidota</taxon>
        <taxon>Sphingobacteriia</taxon>
        <taxon>Sphingobacteriales</taxon>
        <taxon>Sphingobacteriaceae</taxon>
        <taxon>Olivibacter</taxon>
    </lineage>
</organism>
<dbReference type="Proteomes" id="UP001589774">
    <property type="component" value="Unassembled WGS sequence"/>
</dbReference>